<name>A0AAP9S5D7_9FIRM</name>
<evidence type="ECO:0000313" key="1">
    <source>
        <dbReference type="EMBL" id="QIX89157.1"/>
    </source>
</evidence>
<evidence type="ECO:0000313" key="2">
    <source>
        <dbReference type="Proteomes" id="UP000501069"/>
    </source>
</evidence>
<accession>A0AAP9S5D7</accession>
<sequence length="75" mass="8948">MTMHRPLWVQKLTDKKLKELLEKIDNLQNTGVTDDEELINLSDAWYDNKVGMERFMSLSIDVWKEAALRFYTRSK</sequence>
<reference evidence="1 2" key="1">
    <citation type="submission" date="2019-11" db="EMBL/GenBank/DDBJ databases">
        <title>FDA dAtabase for Regulatory Grade micrObial Sequences (FDA-ARGOS): Supporting development and validation of Infectious Disease Dx tests.</title>
        <authorList>
            <person name="Turner S."/>
            <person name="Byrd R."/>
            <person name="Tallon L."/>
            <person name="Sadzewicz L."/>
            <person name="Vavikolanu K."/>
            <person name="Mehta A."/>
            <person name="Aluvathingal J."/>
            <person name="Nadendla S."/>
            <person name="Myers T."/>
            <person name="Yan Y."/>
            <person name="Sichtig H."/>
        </authorList>
    </citation>
    <scope>NUCLEOTIDE SEQUENCE [LARGE SCALE GENOMIC DNA]</scope>
    <source>
        <strain evidence="1 2">FDAARGOS_739</strain>
    </source>
</reference>
<organism evidence="1 2">
    <name type="scientific">Enterocloster clostridioformis</name>
    <dbReference type="NCBI Taxonomy" id="1531"/>
    <lineage>
        <taxon>Bacteria</taxon>
        <taxon>Bacillati</taxon>
        <taxon>Bacillota</taxon>
        <taxon>Clostridia</taxon>
        <taxon>Lachnospirales</taxon>
        <taxon>Lachnospiraceae</taxon>
        <taxon>Enterocloster</taxon>
    </lineage>
</organism>
<dbReference type="AlphaFoldDB" id="A0AAP9S5D7"/>
<dbReference type="Proteomes" id="UP000501069">
    <property type="component" value="Chromosome"/>
</dbReference>
<protein>
    <submittedName>
        <fullName evidence="1">Uncharacterized protein</fullName>
    </submittedName>
</protein>
<dbReference type="GeneID" id="57959588"/>
<gene>
    <name evidence="1" type="ORF">FOC47_00295</name>
</gene>
<dbReference type="RefSeq" id="WP_003523703.1">
    <property type="nucleotide sequence ID" value="NZ_CABKQO010000001.1"/>
</dbReference>
<proteinExistence type="predicted"/>
<dbReference type="EMBL" id="CP050964">
    <property type="protein sequence ID" value="QIX89157.1"/>
    <property type="molecule type" value="Genomic_DNA"/>
</dbReference>